<comment type="caution">
    <text evidence="2">The sequence shown here is derived from an EMBL/GenBank/DDBJ whole genome shotgun (WGS) entry which is preliminary data.</text>
</comment>
<evidence type="ECO:0000256" key="1">
    <source>
        <dbReference type="SAM" id="MobiDB-lite"/>
    </source>
</evidence>
<proteinExistence type="predicted"/>
<reference evidence="2 3" key="1">
    <citation type="submission" date="2023-07" db="EMBL/GenBank/DDBJ databases">
        <title>Sequencing the genomes of 1000 actinobacteria strains.</title>
        <authorList>
            <person name="Klenk H.-P."/>
        </authorList>
    </citation>
    <scope>NUCLEOTIDE SEQUENCE [LARGE SCALE GENOMIC DNA]</scope>
    <source>
        <strain evidence="2 3">DSM 17163</strain>
    </source>
</reference>
<organism evidence="2 3">
    <name type="scientific">Trueperella bonasi</name>
    <dbReference type="NCBI Taxonomy" id="312286"/>
    <lineage>
        <taxon>Bacteria</taxon>
        <taxon>Bacillati</taxon>
        <taxon>Actinomycetota</taxon>
        <taxon>Actinomycetes</taxon>
        <taxon>Actinomycetales</taxon>
        <taxon>Actinomycetaceae</taxon>
        <taxon>Trueperella</taxon>
    </lineage>
</organism>
<evidence type="ECO:0008006" key="4">
    <source>
        <dbReference type="Google" id="ProtNLM"/>
    </source>
</evidence>
<dbReference type="Pfam" id="PF12005">
    <property type="entry name" value="DUF3499"/>
    <property type="match status" value="1"/>
</dbReference>
<dbReference type="InterPro" id="IPR021888">
    <property type="entry name" value="DUF3499"/>
</dbReference>
<evidence type="ECO:0000313" key="2">
    <source>
        <dbReference type="EMBL" id="MDP9805968.1"/>
    </source>
</evidence>
<keyword evidence="3" id="KW-1185">Reference proteome</keyword>
<dbReference type="EMBL" id="JAUSQX010000001">
    <property type="protein sequence ID" value="MDP9805968.1"/>
    <property type="molecule type" value="Genomic_DNA"/>
</dbReference>
<evidence type="ECO:0000313" key="3">
    <source>
        <dbReference type="Proteomes" id="UP001243212"/>
    </source>
</evidence>
<feature type="compositionally biased region" description="Basic and acidic residues" evidence="1">
    <location>
        <begin position="68"/>
        <end position="96"/>
    </location>
</feature>
<feature type="region of interest" description="Disordered" evidence="1">
    <location>
        <begin position="68"/>
        <end position="111"/>
    </location>
</feature>
<accession>A0ABT9NGM8</accession>
<sequence length="111" mass="12173">MTYGYKEATAVIGPLSPIPQPGALDLCKDHAHSVTAPVGWQMVRLQTEFEDAPPSPDDLLALADAIREASKRDVPPPQPARREIRRPATDVNERPQPRPRFTVIPGGDDEV</sequence>
<dbReference type="Proteomes" id="UP001243212">
    <property type="component" value="Unassembled WGS sequence"/>
</dbReference>
<protein>
    <recommendedName>
        <fullName evidence="4">DUF3499 domain-containing protein</fullName>
    </recommendedName>
</protein>
<name>A0ABT9NGM8_9ACTO</name>
<gene>
    <name evidence="2" type="ORF">J2S70_000550</name>
</gene>